<dbReference type="EMBL" id="JANPWB010000016">
    <property type="protein sequence ID" value="KAJ1083366.1"/>
    <property type="molecule type" value="Genomic_DNA"/>
</dbReference>
<reference evidence="1" key="1">
    <citation type="journal article" date="2022" name="bioRxiv">
        <title>Sequencing and chromosome-scale assembly of the giantPleurodeles waltlgenome.</title>
        <authorList>
            <person name="Brown T."/>
            <person name="Elewa A."/>
            <person name="Iarovenko S."/>
            <person name="Subramanian E."/>
            <person name="Araus A.J."/>
            <person name="Petzold A."/>
            <person name="Susuki M."/>
            <person name="Suzuki K.-i.T."/>
            <person name="Hayashi T."/>
            <person name="Toyoda A."/>
            <person name="Oliveira C."/>
            <person name="Osipova E."/>
            <person name="Leigh N.D."/>
            <person name="Simon A."/>
            <person name="Yun M.H."/>
        </authorList>
    </citation>
    <scope>NUCLEOTIDE SEQUENCE</scope>
    <source>
        <strain evidence="1">20211129_DDA</strain>
        <tissue evidence="1">Liver</tissue>
    </source>
</reference>
<sequence>MPLLLLPHQDWEPIWDLVGSTSRNILCSWVADMAMLGRVALCKLPTEPPRDHPKGDWGAEGNGEYGGLLGWWPPQAAMVLRLAVSVPLHRGLLRCPALRGTGWNMPQTLSANPHQNMTSVTSWIRSWRMDARNHEDLPRQ</sequence>
<keyword evidence="2" id="KW-1185">Reference proteome</keyword>
<dbReference type="AlphaFoldDB" id="A0AAV7KV47"/>
<gene>
    <name evidence="1" type="ORF">NDU88_003525</name>
</gene>
<accession>A0AAV7KV47</accession>
<proteinExistence type="predicted"/>
<comment type="caution">
    <text evidence="1">The sequence shown here is derived from an EMBL/GenBank/DDBJ whole genome shotgun (WGS) entry which is preliminary data.</text>
</comment>
<evidence type="ECO:0000313" key="2">
    <source>
        <dbReference type="Proteomes" id="UP001066276"/>
    </source>
</evidence>
<dbReference type="Proteomes" id="UP001066276">
    <property type="component" value="Chromosome 12"/>
</dbReference>
<organism evidence="1 2">
    <name type="scientific">Pleurodeles waltl</name>
    <name type="common">Iberian ribbed newt</name>
    <dbReference type="NCBI Taxonomy" id="8319"/>
    <lineage>
        <taxon>Eukaryota</taxon>
        <taxon>Metazoa</taxon>
        <taxon>Chordata</taxon>
        <taxon>Craniata</taxon>
        <taxon>Vertebrata</taxon>
        <taxon>Euteleostomi</taxon>
        <taxon>Amphibia</taxon>
        <taxon>Batrachia</taxon>
        <taxon>Caudata</taxon>
        <taxon>Salamandroidea</taxon>
        <taxon>Salamandridae</taxon>
        <taxon>Pleurodelinae</taxon>
        <taxon>Pleurodeles</taxon>
    </lineage>
</organism>
<evidence type="ECO:0000313" key="1">
    <source>
        <dbReference type="EMBL" id="KAJ1083366.1"/>
    </source>
</evidence>
<protein>
    <submittedName>
        <fullName evidence="1">Uncharacterized protein</fullName>
    </submittedName>
</protein>
<name>A0AAV7KV47_PLEWA</name>